<evidence type="ECO:0000313" key="7">
    <source>
        <dbReference type="Proteomes" id="UP000294321"/>
    </source>
</evidence>
<dbReference type="GO" id="GO:0016301">
    <property type="term" value="F:kinase activity"/>
    <property type="evidence" value="ECO:0007669"/>
    <property type="project" value="UniProtKB-KW"/>
</dbReference>
<dbReference type="EMBL" id="CP034726">
    <property type="protein sequence ID" value="QBP18424.1"/>
    <property type="molecule type" value="Genomic_DNA"/>
</dbReference>
<feature type="domain" description="Carbohydrate kinase FGGY N-terminal" evidence="4">
    <location>
        <begin position="3"/>
        <end position="251"/>
    </location>
</feature>
<keyword evidence="7" id="KW-1185">Reference proteome</keyword>
<dbReference type="InterPro" id="IPR018485">
    <property type="entry name" value="FGGY_C"/>
</dbReference>
<dbReference type="AlphaFoldDB" id="A0A4P6ZL31"/>
<dbReference type="GO" id="GO:0005975">
    <property type="term" value="P:carbohydrate metabolic process"/>
    <property type="evidence" value="ECO:0007669"/>
    <property type="project" value="InterPro"/>
</dbReference>
<dbReference type="InterPro" id="IPR043129">
    <property type="entry name" value="ATPase_NBD"/>
</dbReference>
<dbReference type="InterPro" id="IPR000577">
    <property type="entry name" value="Carb_kinase_FGGY"/>
</dbReference>
<dbReference type="PANTHER" id="PTHR43095">
    <property type="entry name" value="SUGAR KINASE"/>
    <property type="match status" value="1"/>
</dbReference>
<name>A0A4P6ZL31_9LACO</name>
<keyword evidence="3" id="KW-0418">Kinase</keyword>
<comment type="similarity">
    <text evidence="1">Belongs to the FGGY kinase family.</text>
</comment>
<dbReference type="CDD" id="cd07804">
    <property type="entry name" value="ASKHA_NBD_FGGY_RrXK-like"/>
    <property type="match status" value="1"/>
</dbReference>
<accession>A0A4P6ZL31</accession>
<dbReference type="Pfam" id="PF02782">
    <property type="entry name" value="FGGY_C"/>
    <property type="match status" value="1"/>
</dbReference>
<proteinExistence type="inferred from homology"/>
<dbReference type="SUPFAM" id="SSF53067">
    <property type="entry name" value="Actin-like ATPase domain"/>
    <property type="match status" value="2"/>
</dbReference>
<keyword evidence="2" id="KW-0808">Transferase</keyword>
<organism evidence="6 7">
    <name type="scientific">Acetilactobacillus jinshanensis</name>
    <dbReference type="NCBI Taxonomy" id="1720083"/>
    <lineage>
        <taxon>Bacteria</taxon>
        <taxon>Bacillati</taxon>
        <taxon>Bacillota</taxon>
        <taxon>Bacilli</taxon>
        <taxon>Lactobacillales</taxon>
        <taxon>Lactobacillaceae</taxon>
        <taxon>Acetilactobacillus</taxon>
    </lineage>
</organism>
<reference evidence="7" key="1">
    <citation type="submission" date="2018-12" db="EMBL/GenBank/DDBJ databases">
        <title>A new species of lactobacillus.</title>
        <authorList>
            <person name="Jian Y."/>
            <person name="Xin L."/>
            <person name="Hong Z.J."/>
            <person name="Ming L.Z."/>
            <person name="Hong X.Z."/>
        </authorList>
    </citation>
    <scope>NUCLEOTIDE SEQUENCE [LARGE SCALE GENOMIC DNA]</scope>
    <source>
        <strain evidence="7">HSLZ-75</strain>
    </source>
</reference>
<evidence type="ECO:0008006" key="8">
    <source>
        <dbReference type="Google" id="ProtNLM"/>
    </source>
</evidence>
<dbReference type="InterPro" id="IPR050406">
    <property type="entry name" value="FGGY_Carb_Kinase"/>
</dbReference>
<protein>
    <recommendedName>
        <fullName evidence="8">Actin</fullName>
    </recommendedName>
</protein>
<evidence type="ECO:0000256" key="2">
    <source>
        <dbReference type="ARBA" id="ARBA00022679"/>
    </source>
</evidence>
<dbReference type="OrthoDB" id="9805576at2"/>
<dbReference type="RefSeq" id="WP_133441983.1">
    <property type="nucleotide sequence ID" value="NZ_CP034726.1"/>
</dbReference>
<dbReference type="Pfam" id="PF00370">
    <property type="entry name" value="FGGY_N"/>
    <property type="match status" value="1"/>
</dbReference>
<dbReference type="InterPro" id="IPR018484">
    <property type="entry name" value="FGGY_N"/>
</dbReference>
<dbReference type="PANTHER" id="PTHR43095:SF5">
    <property type="entry name" value="XYLULOSE KINASE"/>
    <property type="match status" value="1"/>
</dbReference>
<evidence type="ECO:0000313" key="6">
    <source>
        <dbReference type="EMBL" id="QBP18424.1"/>
    </source>
</evidence>
<evidence type="ECO:0000259" key="5">
    <source>
        <dbReference type="Pfam" id="PF02782"/>
    </source>
</evidence>
<dbReference type="Gene3D" id="3.30.420.40">
    <property type="match status" value="2"/>
</dbReference>
<evidence type="ECO:0000256" key="3">
    <source>
        <dbReference type="ARBA" id="ARBA00022777"/>
    </source>
</evidence>
<sequence length="508" mass="56847">MNYLIGTDIGTSSTKSIMIDTTGKIIAQDLEEYNLLTSKPLWAEEWPNVWLKAVQDTIRNVVKRSKVNVNQIKGIGISGLYGGSGIPLDKSMLPVRPALIWMDRRAQKECEWVKKHVDTKRLAEITGDDVVDPYYGYTKILWIKNHEPQNWKKIKLFMPPADYIIYKFTGEIAINHSAAGNIGGIYNINKHCWSKEMMKAMGIPMQMMPQRMVDGTTVVGYLNNWFAKKMALKPDIPIISGGVDVGATGVGMGAFKPGHYVADIGSSMNASLVTEKPIKAKRLITWPYPFNSKHLTYNFSGAATAGAIVKWFRNEMAQKEFTAEKHGGPNTYKVLDQKSKNVKPGSNGIVALPYFMGERAPIWNSNARGVIFGLSLSHSKYDLFHAFEEAVCYALRNSMEQIGTNLGDYIIIAGGVTHSPQWVQMFADVTGYPVRIPKNNAEAGLGDAIMAGLTTHQLKLSQVKQWQVLGQPVKPNPKNHQIYNKYYQLYKDLYQSLKGDFDKLVKIN</sequence>
<gene>
    <name evidence="6" type="ORF">ELX58_04585</name>
</gene>
<dbReference type="KEGG" id="lji:ELX58_04585"/>
<dbReference type="PIRSF" id="PIRSF000538">
    <property type="entry name" value="GlpK"/>
    <property type="match status" value="1"/>
</dbReference>
<evidence type="ECO:0000259" key="4">
    <source>
        <dbReference type="Pfam" id="PF00370"/>
    </source>
</evidence>
<feature type="domain" description="Carbohydrate kinase FGGY C-terminal" evidence="5">
    <location>
        <begin position="265"/>
        <end position="453"/>
    </location>
</feature>
<dbReference type="Proteomes" id="UP000294321">
    <property type="component" value="Chromosome"/>
</dbReference>
<evidence type="ECO:0000256" key="1">
    <source>
        <dbReference type="ARBA" id="ARBA00009156"/>
    </source>
</evidence>